<keyword evidence="1" id="KW-0472">Membrane</keyword>
<keyword evidence="1" id="KW-1133">Transmembrane helix</keyword>
<keyword evidence="3" id="KW-1185">Reference proteome</keyword>
<keyword evidence="1" id="KW-0812">Transmembrane</keyword>
<organism evidence="2 3">
    <name type="scientific">Anaeromyxobacter diazotrophicus</name>
    <dbReference type="NCBI Taxonomy" id="2590199"/>
    <lineage>
        <taxon>Bacteria</taxon>
        <taxon>Pseudomonadati</taxon>
        <taxon>Myxococcota</taxon>
        <taxon>Myxococcia</taxon>
        <taxon>Myxococcales</taxon>
        <taxon>Cystobacterineae</taxon>
        <taxon>Anaeromyxobacteraceae</taxon>
        <taxon>Anaeromyxobacter</taxon>
    </lineage>
</organism>
<evidence type="ECO:0000313" key="3">
    <source>
        <dbReference type="Proteomes" id="UP000503640"/>
    </source>
</evidence>
<evidence type="ECO:0000256" key="1">
    <source>
        <dbReference type="SAM" id="Phobius"/>
    </source>
</evidence>
<dbReference type="EMBL" id="BJTG01000010">
    <property type="protein sequence ID" value="GEJ59029.1"/>
    <property type="molecule type" value="Genomic_DNA"/>
</dbReference>
<feature type="transmembrane region" description="Helical" evidence="1">
    <location>
        <begin position="85"/>
        <end position="104"/>
    </location>
</feature>
<evidence type="ECO:0000313" key="2">
    <source>
        <dbReference type="EMBL" id="GEJ59029.1"/>
    </source>
</evidence>
<dbReference type="AlphaFoldDB" id="A0A7I9VSH0"/>
<protein>
    <recommendedName>
        <fullName evidence="4">Transmembrane protein</fullName>
    </recommendedName>
</protein>
<sequence>MRLDRSSWQDPRTRRRLVVAAILVAGWTLAAALYVTTPPVVEDPEIYEMEHSKKALRDLERIGGKAAVFTSELNAWVASRWEGKARAYTVAWLTVLVAGGYALLQRAGSGGSRDARGRAG</sequence>
<name>A0A7I9VSH0_9BACT</name>
<gene>
    <name evidence="2" type="ORF">AMYX_37700</name>
</gene>
<dbReference type="Proteomes" id="UP000503640">
    <property type="component" value="Unassembled WGS sequence"/>
</dbReference>
<dbReference type="RefSeq" id="WP_176068143.1">
    <property type="nucleotide sequence ID" value="NZ_BJTG01000010.1"/>
</dbReference>
<accession>A0A7I9VSH0</accession>
<evidence type="ECO:0008006" key="4">
    <source>
        <dbReference type="Google" id="ProtNLM"/>
    </source>
</evidence>
<reference evidence="3" key="1">
    <citation type="journal article" date="2020" name="Appl. Environ. Microbiol.">
        <title>Diazotrophic Anaeromyxobacter Isolates from Soils.</title>
        <authorList>
            <person name="Masuda Y."/>
            <person name="Yamanaka H."/>
            <person name="Xu Z.X."/>
            <person name="Shiratori Y."/>
            <person name="Aono T."/>
            <person name="Amachi S."/>
            <person name="Senoo K."/>
            <person name="Itoh H."/>
        </authorList>
    </citation>
    <scope>NUCLEOTIDE SEQUENCE [LARGE SCALE GENOMIC DNA]</scope>
    <source>
        <strain evidence="3">R267</strain>
    </source>
</reference>
<comment type="caution">
    <text evidence="2">The sequence shown here is derived from an EMBL/GenBank/DDBJ whole genome shotgun (WGS) entry which is preliminary data.</text>
</comment>
<proteinExistence type="predicted"/>